<dbReference type="InterPro" id="IPR037187">
    <property type="entry name" value="DnaK_N"/>
</dbReference>
<dbReference type="Proteomes" id="UP000066480">
    <property type="component" value="Chromosome"/>
</dbReference>
<accession>A0A0K1JR25</accession>
<evidence type="ECO:0000313" key="9">
    <source>
        <dbReference type="Proteomes" id="UP000066480"/>
    </source>
</evidence>
<feature type="zinc finger region" description="dksA C4-type" evidence="4">
    <location>
        <begin position="278"/>
        <end position="302"/>
    </location>
</feature>
<evidence type="ECO:0000256" key="3">
    <source>
        <dbReference type="ARBA" id="ARBA00022833"/>
    </source>
</evidence>
<dbReference type="AlphaFoldDB" id="A0A0K1JR25"/>
<dbReference type="PATRIC" id="fig|571913.6.peg.3516"/>
<dbReference type="PROSITE" id="PS01102">
    <property type="entry name" value="ZF_DKSA_1"/>
    <property type="match status" value="1"/>
</dbReference>
<feature type="compositionally biased region" description="Basic residues" evidence="6">
    <location>
        <begin position="126"/>
        <end position="136"/>
    </location>
</feature>
<feature type="coiled-coil region" evidence="5">
    <location>
        <begin position="193"/>
        <end position="227"/>
    </location>
</feature>
<keyword evidence="5" id="KW-0175">Coiled coil</keyword>
<dbReference type="PANTHER" id="PTHR33823:SF2">
    <property type="entry name" value="RNA POLYMERASE-BINDING TRANSCRIPTION FACTOR DKSA"/>
    <property type="match status" value="1"/>
</dbReference>
<keyword evidence="3" id="KW-0862">Zinc</keyword>
<dbReference type="Pfam" id="PF01258">
    <property type="entry name" value="zf-dskA_traR"/>
    <property type="match status" value="1"/>
</dbReference>
<feature type="compositionally biased region" description="Basic residues" evidence="6">
    <location>
        <begin position="166"/>
        <end position="175"/>
    </location>
</feature>
<dbReference type="InterPro" id="IPR000962">
    <property type="entry name" value="Znf_DskA_TraR"/>
</dbReference>
<evidence type="ECO:0000259" key="7">
    <source>
        <dbReference type="Pfam" id="PF01258"/>
    </source>
</evidence>
<evidence type="ECO:0000256" key="1">
    <source>
        <dbReference type="ARBA" id="ARBA00022723"/>
    </source>
</evidence>
<feature type="compositionally biased region" description="Low complexity" evidence="6">
    <location>
        <begin position="52"/>
        <end position="64"/>
    </location>
</feature>
<gene>
    <name evidence="8" type="ORF">VV02_17330</name>
</gene>
<dbReference type="STRING" id="571913.VV02_17330"/>
<dbReference type="PANTHER" id="PTHR33823">
    <property type="entry name" value="RNA POLYMERASE-BINDING TRANSCRIPTION FACTOR DKSA-RELATED"/>
    <property type="match status" value="1"/>
</dbReference>
<reference evidence="8 9" key="1">
    <citation type="submission" date="2015-03" db="EMBL/GenBank/DDBJ databases">
        <title>Luteipulveratus halotolerans sp. nov., a novel actinobacterium (Dermacoccaceae) from Sarawak, Malaysia.</title>
        <authorList>
            <person name="Juboi H."/>
            <person name="Basik A."/>
            <person name="Shamsul S.S."/>
            <person name="Arnold P."/>
            <person name="Schmitt E.K."/>
            <person name="Sanglier J.-J."/>
            <person name="Yeo T."/>
        </authorList>
    </citation>
    <scope>NUCLEOTIDE SEQUENCE [LARGE SCALE GENOMIC DNA]</scope>
    <source>
        <strain evidence="8 9">MN07-A0370</strain>
    </source>
</reference>
<proteinExistence type="predicted"/>
<keyword evidence="1" id="KW-0479">Metal-binding</keyword>
<feature type="compositionally biased region" description="Low complexity" evidence="6">
    <location>
        <begin position="72"/>
        <end position="82"/>
    </location>
</feature>
<keyword evidence="2" id="KW-0863">Zinc-finger</keyword>
<evidence type="ECO:0000256" key="2">
    <source>
        <dbReference type="ARBA" id="ARBA00022771"/>
    </source>
</evidence>
<dbReference type="SUPFAM" id="SSF109635">
    <property type="entry name" value="DnaK suppressor protein DksA, alpha-hairpin domain"/>
    <property type="match status" value="1"/>
</dbReference>
<feature type="compositionally biased region" description="Low complexity" evidence="6">
    <location>
        <begin position="27"/>
        <end position="45"/>
    </location>
</feature>
<dbReference type="InterPro" id="IPR020458">
    <property type="entry name" value="Znf_DskA_TraR_CS"/>
</dbReference>
<dbReference type="SUPFAM" id="SSF57716">
    <property type="entry name" value="Glucocorticoid receptor-like (DNA-binding domain)"/>
    <property type="match status" value="1"/>
</dbReference>
<evidence type="ECO:0000256" key="4">
    <source>
        <dbReference type="PROSITE-ProRule" id="PRU00510"/>
    </source>
</evidence>
<protein>
    <recommendedName>
        <fullName evidence="7">Zinc finger DksA/TraR C4-type domain-containing protein</fullName>
    </recommendedName>
</protein>
<feature type="region of interest" description="Disordered" evidence="6">
    <location>
        <begin position="1"/>
        <end position="188"/>
    </location>
</feature>
<name>A0A0K1JR25_9MICO</name>
<feature type="compositionally biased region" description="Low complexity" evidence="6">
    <location>
        <begin position="109"/>
        <end position="125"/>
    </location>
</feature>
<evidence type="ECO:0000256" key="5">
    <source>
        <dbReference type="SAM" id="Coils"/>
    </source>
</evidence>
<keyword evidence="9" id="KW-1185">Reference proteome</keyword>
<dbReference type="GO" id="GO:0008270">
    <property type="term" value="F:zinc ion binding"/>
    <property type="evidence" value="ECO:0007669"/>
    <property type="project" value="UniProtKB-KW"/>
</dbReference>
<evidence type="ECO:0000256" key="6">
    <source>
        <dbReference type="SAM" id="MobiDB-lite"/>
    </source>
</evidence>
<feature type="domain" description="Zinc finger DksA/TraR C4-type" evidence="7">
    <location>
        <begin position="273"/>
        <end position="308"/>
    </location>
</feature>
<organism evidence="8 9">
    <name type="scientific">Luteipulveratus mongoliensis</name>
    <dbReference type="NCBI Taxonomy" id="571913"/>
    <lineage>
        <taxon>Bacteria</taxon>
        <taxon>Bacillati</taxon>
        <taxon>Actinomycetota</taxon>
        <taxon>Actinomycetes</taxon>
        <taxon>Micrococcales</taxon>
        <taxon>Dermacoccaceae</taxon>
        <taxon>Luteipulveratus</taxon>
    </lineage>
</organism>
<sequence length="309" mass="31852">MKKDQGTSEPAGLGGRVSRALKKAVRRSSSPAAKAASAPAKTAKAPAEKAAAKVPAKKAAPAKTPAKKAPAKKAAAEAPAKKAPAKKAAVKQAPAKKSAAKAPAKKAPAKAPATKAAPAKAAAKAPAKKAAAKKASARTASSAPINPSEVDVSIKGPAAEDAAKKSPAKPVKKAAKAAPAKLKVRGDESPWTTKELDEVRAQLTEDIERLNAELSDIELEIIGLMQDSGDGAGDDQADAGTKTFEREHEFTVAQNSREMLEQSQRAMTAIDDGTYGICENCGNAIGKLRLQAFPRATLCLPCKQLQERH</sequence>
<dbReference type="EMBL" id="CP011112">
    <property type="protein sequence ID" value="AKU19043.1"/>
    <property type="molecule type" value="Genomic_DNA"/>
</dbReference>
<dbReference type="PROSITE" id="PS51128">
    <property type="entry name" value="ZF_DKSA_2"/>
    <property type="match status" value="1"/>
</dbReference>
<evidence type="ECO:0000313" key="8">
    <source>
        <dbReference type="EMBL" id="AKU19043.1"/>
    </source>
</evidence>
<dbReference type="KEGG" id="lmoi:VV02_17330"/>
<feature type="compositionally biased region" description="Low complexity" evidence="6">
    <location>
        <begin position="90"/>
        <end position="102"/>
    </location>
</feature>
<dbReference type="Gene3D" id="1.20.120.910">
    <property type="entry name" value="DksA, coiled-coil domain"/>
    <property type="match status" value="1"/>
</dbReference>